<dbReference type="CDD" id="cd03216">
    <property type="entry name" value="ABC_Carb_Monos_I"/>
    <property type="match status" value="1"/>
</dbReference>
<name>A0AA41PZB9_9ACTN</name>
<dbReference type="RefSeq" id="WP_235051375.1">
    <property type="nucleotide sequence ID" value="NZ_JAKFHA010000003.1"/>
</dbReference>
<dbReference type="Gene3D" id="3.40.50.300">
    <property type="entry name" value="P-loop containing nucleotide triphosphate hydrolases"/>
    <property type="match status" value="2"/>
</dbReference>
<accession>A0AA41PZB9</accession>
<dbReference type="InterPro" id="IPR027417">
    <property type="entry name" value="P-loop_NTPase"/>
</dbReference>
<dbReference type="InterPro" id="IPR050107">
    <property type="entry name" value="ABC_carbohydrate_import_ATPase"/>
</dbReference>
<dbReference type="Proteomes" id="UP001165378">
    <property type="component" value="Unassembled WGS sequence"/>
</dbReference>
<dbReference type="InterPro" id="IPR003439">
    <property type="entry name" value="ABC_transporter-like_ATP-bd"/>
</dbReference>
<keyword evidence="4 7" id="KW-0067">ATP-binding</keyword>
<dbReference type="PANTHER" id="PTHR43790:SF9">
    <property type="entry name" value="GALACTOFURANOSE TRANSPORTER ATP-BINDING PROTEIN YTFR"/>
    <property type="match status" value="1"/>
</dbReference>
<dbReference type="AlphaFoldDB" id="A0AA41PZB9"/>
<sequence>MSAVPSLTWRAPRARPAPEPFRGGAAPDEARSSGADRADATVTLELEGLTKAFGATPALDAASLRVRAGTVHCVLGENGAGKSTLCNLVFGAHSPDAGTMRLYGEPYAPQRPADALAAGVAMVHQHFSLVPTMTVAENLLLGTGLRLRPPRRELLGELDAVADTYGLSLDPDARVDALPVGIRQQVEIVKCLLRKPRLLLLDEPTGVLDPAQIESLMATCRRIAEAGHAVVLVTHKLAEVARAGDEATVLRGGRVVGGGPLAGIAQSDLVAMMVGRRVAELDPLLAAGLGLEGARPEGVGPEGSGADESAVDAAPDGGGPPAPGATVPAAAAATSAGAPRAAALAVRGLTVRRPDGTTALDAVSLTVARGEILGVAGVEGNGQSELGAVLAGSLRARSGSVELDGHDITAAPPARRTRLGLGVVPEDRLHEGCIGELSVAENLFLARLADFRRYGLLDRRALNRAADEVVAAHAIRTEDSRAPMRTLSGGNQQKVVLARELALDPLVCLVASQPTRGLDIGAVGAVVTRLRDAAARGCGILLISSELSELLAVADRIVVMYRGRALGPVRTGEPGARERLGRLMTGADA</sequence>
<evidence type="ECO:0000313" key="8">
    <source>
        <dbReference type="Proteomes" id="UP001165378"/>
    </source>
</evidence>
<dbReference type="InterPro" id="IPR003593">
    <property type="entry name" value="AAA+_ATPase"/>
</dbReference>
<dbReference type="SMART" id="SM00382">
    <property type="entry name" value="AAA"/>
    <property type="match status" value="2"/>
</dbReference>
<dbReference type="GO" id="GO:0016887">
    <property type="term" value="F:ATP hydrolysis activity"/>
    <property type="evidence" value="ECO:0007669"/>
    <property type="project" value="InterPro"/>
</dbReference>
<evidence type="ECO:0000313" key="7">
    <source>
        <dbReference type="EMBL" id="MCF2527232.1"/>
    </source>
</evidence>
<dbReference type="CDD" id="cd03215">
    <property type="entry name" value="ABC_Carb_Monos_II"/>
    <property type="match status" value="1"/>
</dbReference>
<keyword evidence="8" id="KW-1185">Reference proteome</keyword>
<dbReference type="SUPFAM" id="SSF52540">
    <property type="entry name" value="P-loop containing nucleoside triphosphate hydrolases"/>
    <property type="match status" value="2"/>
</dbReference>
<dbReference type="EMBL" id="JAKFHA010000003">
    <property type="protein sequence ID" value="MCF2527232.1"/>
    <property type="molecule type" value="Genomic_DNA"/>
</dbReference>
<feature type="region of interest" description="Disordered" evidence="5">
    <location>
        <begin position="1"/>
        <end position="36"/>
    </location>
</feature>
<dbReference type="PANTHER" id="PTHR43790">
    <property type="entry name" value="CARBOHYDRATE TRANSPORT ATP-BINDING PROTEIN MG119-RELATED"/>
    <property type="match status" value="1"/>
</dbReference>
<feature type="domain" description="ABC transporter" evidence="6">
    <location>
        <begin position="44"/>
        <end position="277"/>
    </location>
</feature>
<protein>
    <submittedName>
        <fullName evidence="7">ATP-binding cassette domain-containing protein</fullName>
    </submittedName>
</protein>
<evidence type="ECO:0000259" key="6">
    <source>
        <dbReference type="PROSITE" id="PS50893"/>
    </source>
</evidence>
<keyword evidence="2" id="KW-0677">Repeat</keyword>
<evidence type="ECO:0000256" key="5">
    <source>
        <dbReference type="SAM" id="MobiDB-lite"/>
    </source>
</evidence>
<reference evidence="7" key="1">
    <citation type="submission" date="2022-01" db="EMBL/GenBank/DDBJ databases">
        <title>Genome-Based Taxonomic Classification of the Phylum Actinobacteria.</title>
        <authorList>
            <person name="Gao Y."/>
        </authorList>
    </citation>
    <scope>NUCLEOTIDE SEQUENCE</scope>
    <source>
        <strain evidence="7">KLBMP 8922</strain>
    </source>
</reference>
<feature type="region of interest" description="Disordered" evidence="5">
    <location>
        <begin position="295"/>
        <end position="331"/>
    </location>
</feature>
<dbReference type="GO" id="GO:0005524">
    <property type="term" value="F:ATP binding"/>
    <property type="evidence" value="ECO:0007669"/>
    <property type="project" value="UniProtKB-KW"/>
</dbReference>
<dbReference type="Pfam" id="PF00005">
    <property type="entry name" value="ABC_tran"/>
    <property type="match status" value="2"/>
</dbReference>
<evidence type="ECO:0000256" key="3">
    <source>
        <dbReference type="ARBA" id="ARBA00022741"/>
    </source>
</evidence>
<dbReference type="PROSITE" id="PS00211">
    <property type="entry name" value="ABC_TRANSPORTER_1"/>
    <property type="match status" value="1"/>
</dbReference>
<evidence type="ECO:0000256" key="4">
    <source>
        <dbReference type="ARBA" id="ARBA00022840"/>
    </source>
</evidence>
<evidence type="ECO:0000256" key="1">
    <source>
        <dbReference type="ARBA" id="ARBA00022448"/>
    </source>
</evidence>
<gene>
    <name evidence="7" type="ORF">LZ495_08400</name>
</gene>
<proteinExistence type="predicted"/>
<keyword evidence="3" id="KW-0547">Nucleotide-binding</keyword>
<dbReference type="InterPro" id="IPR017871">
    <property type="entry name" value="ABC_transporter-like_CS"/>
</dbReference>
<feature type="domain" description="ABC transporter" evidence="6">
    <location>
        <begin position="344"/>
        <end position="587"/>
    </location>
</feature>
<comment type="caution">
    <text evidence="7">The sequence shown here is derived from an EMBL/GenBank/DDBJ whole genome shotgun (WGS) entry which is preliminary data.</text>
</comment>
<evidence type="ECO:0000256" key="2">
    <source>
        <dbReference type="ARBA" id="ARBA00022737"/>
    </source>
</evidence>
<dbReference type="PROSITE" id="PS50893">
    <property type="entry name" value="ABC_TRANSPORTER_2"/>
    <property type="match status" value="2"/>
</dbReference>
<keyword evidence="1" id="KW-0813">Transport</keyword>
<organism evidence="7 8">
    <name type="scientific">Yinghuangia soli</name>
    <dbReference type="NCBI Taxonomy" id="2908204"/>
    <lineage>
        <taxon>Bacteria</taxon>
        <taxon>Bacillati</taxon>
        <taxon>Actinomycetota</taxon>
        <taxon>Actinomycetes</taxon>
        <taxon>Kitasatosporales</taxon>
        <taxon>Streptomycetaceae</taxon>
        <taxon>Yinghuangia</taxon>
    </lineage>
</organism>